<feature type="domain" description="HNH nuclease" evidence="2">
    <location>
        <begin position="25"/>
        <end position="93"/>
    </location>
</feature>
<dbReference type="STRING" id="71717.A0A4Y7SHT1"/>
<feature type="compositionally biased region" description="Acidic residues" evidence="1">
    <location>
        <begin position="257"/>
        <end position="267"/>
    </location>
</feature>
<feature type="compositionally biased region" description="Pro residues" evidence="1">
    <location>
        <begin position="280"/>
        <end position="294"/>
    </location>
</feature>
<dbReference type="EMBL" id="QPFP01000111">
    <property type="protein sequence ID" value="TEB21416.1"/>
    <property type="molecule type" value="Genomic_DNA"/>
</dbReference>
<feature type="compositionally biased region" description="Low complexity" evidence="1">
    <location>
        <begin position="245"/>
        <end position="256"/>
    </location>
</feature>
<evidence type="ECO:0000313" key="4">
    <source>
        <dbReference type="Proteomes" id="UP000298030"/>
    </source>
</evidence>
<proteinExistence type="predicted"/>
<evidence type="ECO:0000259" key="2">
    <source>
        <dbReference type="Pfam" id="PF13391"/>
    </source>
</evidence>
<reference evidence="3 4" key="1">
    <citation type="journal article" date="2019" name="Nat. Ecol. Evol.">
        <title>Megaphylogeny resolves global patterns of mushroom evolution.</title>
        <authorList>
            <person name="Varga T."/>
            <person name="Krizsan K."/>
            <person name="Foldi C."/>
            <person name="Dima B."/>
            <person name="Sanchez-Garcia M."/>
            <person name="Sanchez-Ramirez S."/>
            <person name="Szollosi G.J."/>
            <person name="Szarkandi J.G."/>
            <person name="Papp V."/>
            <person name="Albert L."/>
            <person name="Andreopoulos W."/>
            <person name="Angelini C."/>
            <person name="Antonin V."/>
            <person name="Barry K.W."/>
            <person name="Bougher N.L."/>
            <person name="Buchanan P."/>
            <person name="Buyck B."/>
            <person name="Bense V."/>
            <person name="Catcheside P."/>
            <person name="Chovatia M."/>
            <person name="Cooper J."/>
            <person name="Damon W."/>
            <person name="Desjardin D."/>
            <person name="Finy P."/>
            <person name="Geml J."/>
            <person name="Haridas S."/>
            <person name="Hughes K."/>
            <person name="Justo A."/>
            <person name="Karasinski D."/>
            <person name="Kautmanova I."/>
            <person name="Kiss B."/>
            <person name="Kocsube S."/>
            <person name="Kotiranta H."/>
            <person name="LaButti K.M."/>
            <person name="Lechner B.E."/>
            <person name="Liimatainen K."/>
            <person name="Lipzen A."/>
            <person name="Lukacs Z."/>
            <person name="Mihaltcheva S."/>
            <person name="Morgado L.N."/>
            <person name="Niskanen T."/>
            <person name="Noordeloos M.E."/>
            <person name="Ohm R.A."/>
            <person name="Ortiz-Santana B."/>
            <person name="Ovrebo C."/>
            <person name="Racz N."/>
            <person name="Riley R."/>
            <person name="Savchenko A."/>
            <person name="Shiryaev A."/>
            <person name="Soop K."/>
            <person name="Spirin V."/>
            <person name="Szebenyi C."/>
            <person name="Tomsovsky M."/>
            <person name="Tulloss R.E."/>
            <person name="Uehling J."/>
            <person name="Grigoriev I.V."/>
            <person name="Vagvolgyi C."/>
            <person name="Papp T."/>
            <person name="Martin F.M."/>
            <person name="Miettinen O."/>
            <person name="Hibbett D.S."/>
            <person name="Nagy L.G."/>
        </authorList>
    </citation>
    <scope>NUCLEOTIDE SEQUENCE [LARGE SCALE GENOMIC DNA]</scope>
    <source>
        <strain evidence="3 4">FP101781</strain>
    </source>
</reference>
<accession>A0A4Y7SHT1</accession>
<feature type="region of interest" description="Disordered" evidence="1">
    <location>
        <begin position="227"/>
        <end position="353"/>
    </location>
</feature>
<name>A0A4Y7SHT1_COPMI</name>
<evidence type="ECO:0000256" key="1">
    <source>
        <dbReference type="SAM" id="MobiDB-lite"/>
    </source>
</evidence>
<dbReference type="Pfam" id="PF13391">
    <property type="entry name" value="HNH_2"/>
    <property type="match status" value="1"/>
</dbReference>
<dbReference type="AlphaFoldDB" id="A0A4Y7SHT1"/>
<organism evidence="3 4">
    <name type="scientific">Coprinellus micaceus</name>
    <name type="common">Glistening ink-cap mushroom</name>
    <name type="synonym">Coprinus micaceus</name>
    <dbReference type="NCBI Taxonomy" id="71717"/>
    <lineage>
        <taxon>Eukaryota</taxon>
        <taxon>Fungi</taxon>
        <taxon>Dikarya</taxon>
        <taxon>Basidiomycota</taxon>
        <taxon>Agaricomycotina</taxon>
        <taxon>Agaricomycetes</taxon>
        <taxon>Agaricomycetidae</taxon>
        <taxon>Agaricales</taxon>
        <taxon>Agaricineae</taxon>
        <taxon>Psathyrellaceae</taxon>
        <taxon>Coprinellus</taxon>
    </lineage>
</organism>
<keyword evidence="4" id="KW-1185">Reference proteome</keyword>
<dbReference type="Proteomes" id="UP000298030">
    <property type="component" value="Unassembled WGS sequence"/>
</dbReference>
<dbReference type="InterPro" id="IPR003615">
    <property type="entry name" value="HNH_nuc"/>
</dbReference>
<evidence type="ECO:0000313" key="3">
    <source>
        <dbReference type="EMBL" id="TEB21416.1"/>
    </source>
</evidence>
<gene>
    <name evidence="3" type="ORF">FA13DRAFT_1799861</name>
</gene>
<dbReference type="OrthoDB" id="3133596at2759"/>
<comment type="caution">
    <text evidence="3">The sequence shown here is derived from an EMBL/GenBank/DDBJ whole genome shotgun (WGS) entry which is preliminary data.</text>
</comment>
<sequence length="353" mass="39502">MRDIIPLTQAARARAEGADPNQRRCLIQNCCDDDIVELAHVFPREHSGDSGMMKSIEYTWGMREGTLNLDTRRNVFFLGQPLHNLYKKGRWALCPEESVIDKFLSKPTSGHLGSPLARKNFPDLSDSTFRYTFLPLSEMSFGILRQNQHPSTSLDDYTVHRHPFATLPVVTSHVHPKFVLLQLSKILINRQRNPYIRNLIQVNPVLRKVTLFYPNWHRVTLPTNIDSDPTFVSLPSPAAPRFDSEYSTDSSSQSSDAETDEYYEPSDGDSTSTPPRRIWYPPPIPRHPPPPPWLKRPACSSTSSGAHLVPPAKQRKLDDASGWTAASIAEWARGSSSSPDPPSSPSAPGIPTS</sequence>
<protein>
    <recommendedName>
        <fullName evidence="2">HNH nuclease domain-containing protein</fullName>
    </recommendedName>
</protein>